<dbReference type="Proteomes" id="UP001229862">
    <property type="component" value="Plasmid pThsubDNT52_1"/>
</dbReference>
<name>A0AA51MID0_9GAMM</name>
<dbReference type="RefSeq" id="WP_308871537.1">
    <property type="nucleotide sequence ID" value="NZ_CP133216.1"/>
</dbReference>
<accession>A0AA51MID0</accession>
<dbReference type="EMBL" id="CP133216">
    <property type="protein sequence ID" value="WML84880.1"/>
    <property type="molecule type" value="Genomic_DNA"/>
</dbReference>
<evidence type="ECO:0000313" key="2">
    <source>
        <dbReference type="EMBL" id="WML84880.1"/>
    </source>
</evidence>
<feature type="compositionally biased region" description="Polar residues" evidence="1">
    <location>
        <begin position="1"/>
        <end position="29"/>
    </location>
</feature>
<feature type="region of interest" description="Disordered" evidence="1">
    <location>
        <begin position="95"/>
        <end position="126"/>
    </location>
</feature>
<evidence type="ECO:0000256" key="1">
    <source>
        <dbReference type="SAM" id="MobiDB-lite"/>
    </source>
</evidence>
<organism evidence="2">
    <name type="scientific">Thiothrix subterranea</name>
    <dbReference type="NCBI Taxonomy" id="2735563"/>
    <lineage>
        <taxon>Bacteria</taxon>
        <taxon>Pseudomonadati</taxon>
        <taxon>Pseudomonadota</taxon>
        <taxon>Gammaproteobacteria</taxon>
        <taxon>Thiotrichales</taxon>
        <taxon>Thiotrichaceae</taxon>
        <taxon>Thiothrix</taxon>
    </lineage>
</organism>
<protein>
    <submittedName>
        <fullName evidence="2">Uncharacterized protein</fullName>
    </submittedName>
</protein>
<reference evidence="2" key="1">
    <citation type="submission" date="2023-08" db="EMBL/GenBank/DDBJ databases">
        <title>New molecular markers tilS and rpoB for phylogenetic and monitoring studies of the genus Thiothrix biodiversity.</title>
        <authorList>
            <person name="Ravin N.V."/>
            <person name="Smolyakov D."/>
            <person name="Markov N.D."/>
            <person name="Beletsky A.V."/>
            <person name="Mardanov A.V."/>
            <person name="Rudenko T.S."/>
            <person name="Grabovich M.Y."/>
        </authorList>
    </citation>
    <scope>NUCLEOTIDE SEQUENCE</scope>
    <source>
        <strain evidence="2">DNT52</strain>
        <plasmid evidence="2">pThsubDNT52_1</plasmid>
    </source>
</reference>
<geneLocation type="plasmid" evidence="2">
    <name>pThsubDNT52_1</name>
</geneLocation>
<dbReference type="AlphaFoldDB" id="A0AA51MID0"/>
<proteinExistence type="predicted"/>
<feature type="region of interest" description="Disordered" evidence="1">
    <location>
        <begin position="1"/>
        <end position="30"/>
    </location>
</feature>
<keyword evidence="2" id="KW-0614">Plasmid</keyword>
<sequence length="126" mass="13680">MQPATSNQQPATSNQQPATSNQQPATSMNDVLYISREQELLACLRDAQFAAAIGNIDGVLRMQAKTYAVLSEIVGEQTQQVLRLLFLPTRPEGCPDQSNANIPAALRNPMGSDTTIPPFHFPNGSR</sequence>
<gene>
    <name evidence="2" type="ORF">RCG00_00150</name>
</gene>